<name>D8J1I3_HERSS</name>
<dbReference type="InterPro" id="IPR044016">
    <property type="entry name" value="Big_13"/>
</dbReference>
<reference evidence="3 4" key="1">
    <citation type="submission" date="2010-04" db="EMBL/GenBank/DDBJ databases">
        <title>The genome of Herbaspirillum seropedicae SmR1, an endophytic, nitrogen-fixing, plant-growth promoting beta-Proteobacteria.</title>
        <authorList>
            <person name="Pedrosa F.O."/>
            <person name="Monteiro R.A."/>
            <person name="Wassem R."/>
            <person name="Cruz L.M."/>
            <person name="Ayub R.A."/>
            <person name="Colauto N.B."/>
            <person name="Fernandez M.A."/>
            <person name="Fungaro M.H.P."/>
            <person name="Grisard E.C."/>
            <person name="Hungria M."/>
            <person name="Madeira H.M.F."/>
            <person name="Nodari R.O."/>
            <person name="Osaku C.A."/>
            <person name="Petzl-Erler M.L."/>
            <person name="Terenzi H."/>
            <person name="Vieira L.G.E."/>
            <person name="Almeida M.I.M."/>
            <person name="Alves L.R."/>
            <person name="Arantes O.M.N."/>
            <person name="Balsanelli E."/>
            <person name="Barcellos F.G."/>
            <person name="Baura V.A."/>
            <person name="Binde D.R."/>
            <person name="Campo R.J."/>
            <person name="Chubatsu L.S."/>
            <person name="Chueire L.M.O."/>
            <person name="Ciferri R.R."/>
            <person name="Correa L.C."/>
            <person name="da Conceicao Silva J.L."/>
            <person name="Dabul A.N.G."/>
            <person name="Dambros B.P."/>
            <person name="Faoro H."/>
            <person name="Favetti A."/>
            <person name="Friedermann G."/>
            <person name="Furlaneto M.C."/>
            <person name="Gasques L.S."/>
            <person name="Gimenes C.C.T."/>
            <person name="Gioppo N.M.R."/>
            <person name="Glienke-Blanco C."/>
            <person name="Godoy L.P."/>
            <person name="Guerra M.P."/>
            <person name="Karp S."/>
            <person name="Kava-Cordeiro V."/>
            <person name="Margarido V.P."/>
            <person name="Mathioni S.M."/>
            <person name="Menck-Soares M.A."/>
            <person name="Murace N.K."/>
            <person name="Nicolas M.F."/>
            <person name="Oliveira C.E.C."/>
            <person name="Pagnan N.A.B."/>
            <person name="Pamphile J.A."/>
            <person name="Patussi E.V."/>
            <person name="Pereira L.F.P."/>
            <person name="Pereira-Ferrari L."/>
            <person name="Pinto F.G.S."/>
            <person name="Precoma C."/>
            <person name="Prioli A.J."/>
            <person name="Prioli S.M.A.P."/>
            <person name="Raittz R.T."/>
            <person name="Ramos H.J.O."/>
            <person name="Ribeiro E.M.S.F."/>
            <person name="Rigo L.U."/>
            <person name="Rocha C.L.M.S.C."/>
            <person name="Rocha S.N."/>
            <person name="Santos K."/>
            <person name="Satori D."/>
            <person name="Silva A.G."/>
            <person name="Simao R.C.G."/>
            <person name="Soares M.A.M."/>
            <person name="Souza E.M."/>
            <person name="Steffens M.B.R."/>
            <person name="Steindel M."/>
            <person name="Tadra-Sfeir M.Z."/>
            <person name="Takahashi E.K."/>
            <person name="Torres R.A."/>
            <person name="Valle J.S."/>
            <person name="Vernal J.I."/>
            <person name="Vilas-Boas L.A."/>
            <person name="Watanabe M.A.E."/>
            <person name="Weiss V.A."/>
            <person name="Yates M.A."/>
            <person name="Souza E.M."/>
        </authorList>
    </citation>
    <scope>NUCLEOTIDE SEQUENCE [LARGE SCALE GENOMIC DNA]</scope>
    <source>
        <strain evidence="3 4">SmR1</strain>
    </source>
</reference>
<feature type="compositionally biased region" description="Polar residues" evidence="1">
    <location>
        <begin position="591"/>
        <end position="607"/>
    </location>
</feature>
<dbReference type="STRING" id="757424.Hsero_1087"/>
<organism evidence="3 4">
    <name type="scientific">Herbaspirillum seropedicae (strain SmR1)</name>
    <dbReference type="NCBI Taxonomy" id="757424"/>
    <lineage>
        <taxon>Bacteria</taxon>
        <taxon>Pseudomonadati</taxon>
        <taxon>Pseudomonadota</taxon>
        <taxon>Betaproteobacteria</taxon>
        <taxon>Burkholderiales</taxon>
        <taxon>Oxalobacteraceae</taxon>
        <taxon>Herbaspirillum</taxon>
    </lineage>
</organism>
<evidence type="ECO:0000256" key="1">
    <source>
        <dbReference type="SAM" id="MobiDB-lite"/>
    </source>
</evidence>
<feature type="domain" description="Bacterial Ig-like" evidence="2">
    <location>
        <begin position="555"/>
        <end position="644"/>
    </location>
</feature>
<proteinExistence type="predicted"/>
<feature type="region of interest" description="Disordered" evidence="1">
    <location>
        <begin position="822"/>
        <end position="842"/>
    </location>
</feature>
<dbReference type="GeneID" id="29392758"/>
<protein>
    <submittedName>
        <fullName evidence="3">Inner membrane protein (Large repetitive protein)</fullName>
    </submittedName>
</protein>
<evidence type="ECO:0000313" key="4">
    <source>
        <dbReference type="Proteomes" id="UP000000329"/>
    </source>
</evidence>
<dbReference type="Gene3D" id="2.60.40.10">
    <property type="entry name" value="Immunoglobulins"/>
    <property type="match status" value="1"/>
</dbReference>
<feature type="region of interest" description="Disordered" evidence="1">
    <location>
        <begin position="591"/>
        <end position="610"/>
    </location>
</feature>
<dbReference type="RefSeq" id="WP_013233116.1">
    <property type="nucleotide sequence ID" value="NC_014323.1"/>
</dbReference>
<sequence length="1882" mass="202096">MTNSIVGDNTNRSQRSLQEATTTAASAAGAGVNSDAAGNASPPSMAVLELVLDNGISQTDKITNDGRVRVSGIEEGATWQWSTDNGANWSNASRESSGVVELSGDGAKSLLVKTTSKEGVESTSQINFVLDTFITPVYARPSNASESGYIGLNGNAEKGSMITVRSDYNSKILGTVKASSDDGSWSLPLPGTIKISGLERVDGSAGSANGTYTVLSSEEAEGLVNQFSKDFAPEGKSLLDTSRTTFKMTNDSETWYLWHNVDGSYRISKLSGTEEWYRADSAYPGQSSPRYGQQSWSAVDISAKQLALEELKSETERSHLKKLDKVLLEDTGFEDVSRVIFDITQEDIAGNINQNGSAHLYVKTTAPIQIDMNGNDDGVGRSTKVTSAMLRNGVAFAPDVSFPSNADHHAIDEIWVSFRGRSQDLPGDQIVLDGEWSRNQDIAPVNGKTIGSVSWVNYSYNKGFYDGQLRLTKNDLETGRKYFSKAEAEEIIENIKFKSTSGKGGDIAMYVSVRGNFTTEDRWGANLDIDEYYLAAEAQPAGSKDEPPKQDVIPAGAARLELVEDSGIDRSDKVTNDGKVRISGIPSDASWQWSSDQGKTWSKQSTESESHVILTGDGEKNLMVKVMDKSGKESTSTLAFTLDTVAERPSVQAELVDTPTPLLKGTAEKGARLIFRTADNLGQTLGSTVASIEDGSWSMPFVISEKVTGLKKSDGSESSANGVYTLLSLSESQALQHSFSNDFSFTGKSVLDTSRSVYSMKTPTETWYVWAPLGENYRISRTQGSDEWFLREGSNDYWPRWGSWYSSDLTALQLQAEPVLEDGTRSHRQKQKGGFGEEHGFPADAEGRVRVQQIDIADNFSEVAESPYYLEAKTTSRRPLDIDLSTPGFQSTVAHYATVSDLILGAAFVPDADKLFINTYSYPRALLFQFSGSGLDIAKDRLLLDEGISLDKDIAMRFGRTIGGVTGVDYSFDADSKTLTIEGYSSRVFPPELKELGAIIKAIKLQNPESQTGERTMTVKPTRSNEDGFSSWSTSLIVGNDSLALKADPYSSSTADHRVQMLTKTGLLETGVSLHQDILAPASNQIRALQVKLSGPGLSTEDKLRLDLGILVPPKLSATQIEADHGPLRYTYAAKEQTLSIDSASGKALTGAQVQAIVRLVKLVNPLGLDGERQAQFRLIDMDGEMGTPSTTRLLVDTQAPVLDLDFFTPGTQSLSEKTIGLGRANSDGYPEGLFSHRITAPMANDVARIKLQFSGKDAPLSFSEDVLALKNEDYWQPVAEIDLGKSNTVHGKYIGKLYDFNYTYDAATKELVFQKWLGESFLGTEVKALLESLHYKIGSKEPGTRSIDITLTDQAGNSSSATTRIKVDTTPAPAVKAELVAQNQMSYQVLNLGDILGQVHPHNLSKGESVNLPLPVGMDAQTFLAAVKGISAEWGGRGITGNPNTTFAEYKSYLVFDKPLTSGQSFGMAHQSGAYVKGNMFSFTATADGKGLVLTNKGGSYASNLDMYQFGGSEQSTNGNYDIGNIRILYQVDTGMSNLNPTVKVKFNASEASVGDIVSVRSGNSVASKTLTANDLASPEASVSLTLAESILGSDNYLYTEYKEASGNIASANEITAYADRPQSVVAPVLSDLNVASPNKGGVQALNDSTTQYASISDPGAPWAPGNYERGLLFGGKVGAEGSSDKYLITVKMGSKVLAFDTVNAGDFTLSSAANLIAPGLHEDLSFTATNITSGNNNGMTSTVTGLKLGHYWATQFLGDTRGGHGNDNFLLGATKNGLNTLIQTNGGDDTLTLGAFGKQGNFAATITDFTAGADKIAVFGKSIDLGNLQQFVKEVAPIQGGNGTKVVVDLDGAAAGNQTYTLHLQNVAYQPANTHTLFGI</sequence>
<keyword evidence="4" id="KW-1185">Reference proteome</keyword>
<feature type="compositionally biased region" description="Low complexity" evidence="1">
    <location>
        <begin position="20"/>
        <end position="40"/>
    </location>
</feature>
<feature type="compositionally biased region" description="Polar residues" evidence="1">
    <location>
        <begin position="1"/>
        <end position="19"/>
    </location>
</feature>
<evidence type="ECO:0000313" key="3">
    <source>
        <dbReference type="EMBL" id="ADJ62604.1"/>
    </source>
</evidence>
<dbReference type="InterPro" id="IPR013783">
    <property type="entry name" value="Ig-like_fold"/>
</dbReference>
<dbReference type="EMBL" id="CP002039">
    <property type="protein sequence ID" value="ADJ62604.1"/>
    <property type="molecule type" value="Genomic_DNA"/>
</dbReference>
<accession>D8J1I3</accession>
<dbReference type="OrthoDB" id="8724842at2"/>
<dbReference type="Pfam" id="PF19077">
    <property type="entry name" value="Big_13"/>
    <property type="match status" value="1"/>
</dbReference>
<dbReference type="KEGG" id="hse:Hsero_1087"/>
<dbReference type="HOGENOM" id="CLU_236185_0_0_4"/>
<dbReference type="Proteomes" id="UP000000329">
    <property type="component" value="Chromosome"/>
</dbReference>
<evidence type="ECO:0000259" key="2">
    <source>
        <dbReference type="Pfam" id="PF19077"/>
    </source>
</evidence>
<feature type="region of interest" description="Disordered" evidence="1">
    <location>
        <begin position="1"/>
        <end position="40"/>
    </location>
</feature>
<gene>
    <name evidence="3" type="ordered locus">Hsero_1087</name>
</gene>